<evidence type="ECO:0000313" key="4">
    <source>
        <dbReference type="Proteomes" id="UP000465601"/>
    </source>
</evidence>
<dbReference type="Gene3D" id="3.60.10.10">
    <property type="entry name" value="Endonuclease/exonuclease/phosphatase"/>
    <property type="match status" value="1"/>
</dbReference>
<dbReference type="RefSeq" id="WP_151865568.1">
    <property type="nucleotide sequence ID" value="NZ_WBZB01000016.1"/>
</dbReference>
<dbReference type="Proteomes" id="UP000465601">
    <property type="component" value="Unassembled WGS sequence"/>
</dbReference>
<sequence>MKKMAIVAAMIIFVMVSSFLMNVTSQEDINVLKYMNGDQIHYIEIVTAGALEEVVAEAINNENQSVHYAVLNQPIKKTDHAGNKRNHFYITRSKGQLENFSKLSVYPPNGSSKLYNMQEIQTIDINSAAIGGNELKMMRDLSVMSYNIHHGKSLLGGDSLDTIADLIEASGADIIGLQEIDKGVYRSKFRNQLKYLADRLSMYYVYGENVNFLSGKYGNGILSRYPITYSENLLLPSRREQRGLLRADIDIDGKKVHFLSTHLGLNSAERAKQMGVIQDYTKTLTEEVILVGDFNSSSRDEDIRSISKKMLDTGYAAGQDQQPTLDFPFISGRIDYIFISPTIELKDYRVIKSRASDHYPIEVKLTLP</sequence>
<dbReference type="Pfam" id="PF03372">
    <property type="entry name" value="Exo_endo_phos"/>
    <property type="match status" value="1"/>
</dbReference>
<dbReference type="GO" id="GO:0003824">
    <property type="term" value="F:catalytic activity"/>
    <property type="evidence" value="ECO:0007669"/>
    <property type="project" value="InterPro"/>
</dbReference>
<name>A0A833HPI1_9FIRM</name>
<dbReference type="GO" id="GO:0016020">
    <property type="term" value="C:membrane"/>
    <property type="evidence" value="ECO:0007669"/>
    <property type="project" value="GOC"/>
</dbReference>
<evidence type="ECO:0000256" key="1">
    <source>
        <dbReference type="SAM" id="SignalP"/>
    </source>
</evidence>
<dbReference type="PANTHER" id="PTHR14859">
    <property type="entry name" value="CALCOFLUOR WHITE HYPERSENSITIVE PROTEIN PRECURSOR"/>
    <property type="match status" value="1"/>
</dbReference>
<keyword evidence="4" id="KW-1185">Reference proteome</keyword>
<feature type="domain" description="Endonuclease/exonuclease/phosphatase" evidence="2">
    <location>
        <begin position="144"/>
        <end position="358"/>
    </location>
</feature>
<dbReference type="InterPro" id="IPR036691">
    <property type="entry name" value="Endo/exonu/phosph_ase_sf"/>
</dbReference>
<dbReference type="OrthoDB" id="9793162at2"/>
<dbReference type="AlphaFoldDB" id="A0A833HPI1"/>
<dbReference type="SUPFAM" id="SSF56219">
    <property type="entry name" value="DNase I-like"/>
    <property type="match status" value="1"/>
</dbReference>
<protein>
    <recommendedName>
        <fullName evidence="2">Endonuclease/exonuclease/phosphatase domain-containing protein</fullName>
    </recommendedName>
</protein>
<organism evidence="3 4">
    <name type="scientific">Alkaliphilus serpentinus</name>
    <dbReference type="NCBI Taxonomy" id="1482731"/>
    <lineage>
        <taxon>Bacteria</taxon>
        <taxon>Bacillati</taxon>
        <taxon>Bacillota</taxon>
        <taxon>Clostridia</taxon>
        <taxon>Peptostreptococcales</taxon>
        <taxon>Natronincolaceae</taxon>
        <taxon>Alkaliphilus</taxon>
    </lineage>
</organism>
<dbReference type="InterPro" id="IPR051916">
    <property type="entry name" value="GPI-anchor_lipid_remodeler"/>
</dbReference>
<comment type="caution">
    <text evidence="3">The sequence shown here is derived from an EMBL/GenBank/DDBJ whole genome shotgun (WGS) entry which is preliminary data.</text>
</comment>
<evidence type="ECO:0000313" key="3">
    <source>
        <dbReference type="EMBL" id="KAB3530755.1"/>
    </source>
</evidence>
<dbReference type="InterPro" id="IPR005135">
    <property type="entry name" value="Endo/exonuclease/phosphatase"/>
</dbReference>
<feature type="signal peptide" evidence="1">
    <location>
        <begin position="1"/>
        <end position="20"/>
    </location>
</feature>
<dbReference type="GO" id="GO:0006506">
    <property type="term" value="P:GPI anchor biosynthetic process"/>
    <property type="evidence" value="ECO:0007669"/>
    <property type="project" value="TreeGrafter"/>
</dbReference>
<keyword evidence="1" id="KW-0732">Signal</keyword>
<reference evidence="3 4" key="1">
    <citation type="submission" date="2019-10" db="EMBL/GenBank/DDBJ databases">
        <title>Alkaliphilus serpentinus sp. nov. and Alkaliphilus pronyensis sp. nov., two novel anaerobic alkaliphilic species isolated from the serpentinized-hosted hydrothermal field of the Prony Bay (New Caledonia).</title>
        <authorList>
            <person name="Postec A."/>
        </authorList>
    </citation>
    <scope>NUCLEOTIDE SEQUENCE [LARGE SCALE GENOMIC DNA]</scope>
    <source>
        <strain evidence="3 4">LacT</strain>
    </source>
</reference>
<dbReference type="EMBL" id="WBZB01000016">
    <property type="protein sequence ID" value="KAB3530755.1"/>
    <property type="molecule type" value="Genomic_DNA"/>
</dbReference>
<proteinExistence type="predicted"/>
<evidence type="ECO:0000259" key="2">
    <source>
        <dbReference type="Pfam" id="PF03372"/>
    </source>
</evidence>
<accession>A0A833HPI1</accession>
<dbReference type="PANTHER" id="PTHR14859:SF1">
    <property type="entry name" value="PGAP2-INTERACTING PROTEIN"/>
    <property type="match status" value="1"/>
</dbReference>
<gene>
    <name evidence="3" type="ORF">F8153_06505</name>
</gene>
<feature type="chain" id="PRO_5038494998" description="Endonuclease/exonuclease/phosphatase domain-containing protein" evidence="1">
    <location>
        <begin position="21"/>
        <end position="368"/>
    </location>
</feature>